<reference evidence="2 3" key="1">
    <citation type="submission" date="2019-08" db="EMBL/GenBank/DDBJ databases">
        <title>In-depth cultivation of the pig gut microbiome towards novel bacterial diversity and tailored functional studies.</title>
        <authorList>
            <person name="Wylensek D."/>
            <person name="Hitch T.C.A."/>
            <person name="Clavel T."/>
        </authorList>
    </citation>
    <scope>NUCLEOTIDE SEQUENCE [LARGE SCALE GENOMIC DNA]</scope>
    <source>
        <strain evidence="2 3">BBE-744-WT-12</strain>
    </source>
</reference>
<sequence>MSAKSQIGFPVPHRFSGGKARIGFEKRGSGVYVPAFASSVSGDAPVKISIVTIVRNNASQIRETMDSVLNQGFPDLEYIVIDGASTDGTVREIEAYGDRLAAFVSEPDGGIYDAMNKGIARATGDVIGLINAGDSYRPGALALVEKSFRGRELDHSIFWGDVIYEKQGLVRGFRPHNLFRGAFAPHPSMFVPRRVYERIGVYDSSMRYLGDYDFMYRAVNVHKLDVIYVPEPVAFYREGGCSDRHIAGCLRDELKVKLRYGQNPAKAKTEYFLKLIKNLPRILLAK</sequence>
<dbReference type="EMBL" id="VUNS01000004">
    <property type="protein sequence ID" value="MST96645.1"/>
    <property type="molecule type" value="Genomic_DNA"/>
</dbReference>
<accession>A0A844G163</accession>
<evidence type="ECO:0000313" key="3">
    <source>
        <dbReference type="Proteomes" id="UP000435649"/>
    </source>
</evidence>
<dbReference type="GO" id="GO:0016740">
    <property type="term" value="F:transferase activity"/>
    <property type="evidence" value="ECO:0007669"/>
    <property type="project" value="UniProtKB-KW"/>
</dbReference>
<dbReference type="InterPro" id="IPR001173">
    <property type="entry name" value="Glyco_trans_2-like"/>
</dbReference>
<keyword evidence="2" id="KW-0808">Transferase</keyword>
<evidence type="ECO:0000259" key="1">
    <source>
        <dbReference type="Pfam" id="PF00535"/>
    </source>
</evidence>
<gene>
    <name evidence="2" type="ORF">FYJ85_06240</name>
</gene>
<organism evidence="2 3">
    <name type="scientific">Victivallis lenta</name>
    <dbReference type="NCBI Taxonomy" id="2606640"/>
    <lineage>
        <taxon>Bacteria</taxon>
        <taxon>Pseudomonadati</taxon>
        <taxon>Lentisphaerota</taxon>
        <taxon>Lentisphaeria</taxon>
        <taxon>Victivallales</taxon>
        <taxon>Victivallaceae</taxon>
        <taxon>Victivallis</taxon>
    </lineage>
</organism>
<dbReference type="Gene3D" id="3.90.550.10">
    <property type="entry name" value="Spore Coat Polysaccharide Biosynthesis Protein SpsA, Chain A"/>
    <property type="match status" value="1"/>
</dbReference>
<dbReference type="AlphaFoldDB" id="A0A844G163"/>
<dbReference type="PANTHER" id="PTHR43685">
    <property type="entry name" value="GLYCOSYLTRANSFERASE"/>
    <property type="match status" value="1"/>
</dbReference>
<dbReference type="CDD" id="cd06433">
    <property type="entry name" value="GT_2_WfgS_like"/>
    <property type="match status" value="1"/>
</dbReference>
<comment type="caution">
    <text evidence="2">The sequence shown here is derived from an EMBL/GenBank/DDBJ whole genome shotgun (WGS) entry which is preliminary data.</text>
</comment>
<proteinExistence type="predicted"/>
<protein>
    <submittedName>
        <fullName evidence="2">Glycosyltransferase</fullName>
    </submittedName>
</protein>
<dbReference type="Pfam" id="PF00535">
    <property type="entry name" value="Glycos_transf_2"/>
    <property type="match status" value="1"/>
</dbReference>
<dbReference type="InterPro" id="IPR029044">
    <property type="entry name" value="Nucleotide-diphossugar_trans"/>
</dbReference>
<dbReference type="SUPFAM" id="SSF53448">
    <property type="entry name" value="Nucleotide-diphospho-sugar transferases"/>
    <property type="match status" value="1"/>
</dbReference>
<keyword evidence="3" id="KW-1185">Reference proteome</keyword>
<name>A0A844G163_9BACT</name>
<dbReference type="InterPro" id="IPR050834">
    <property type="entry name" value="Glycosyltransf_2"/>
</dbReference>
<evidence type="ECO:0000313" key="2">
    <source>
        <dbReference type="EMBL" id="MST96645.1"/>
    </source>
</evidence>
<dbReference type="PANTHER" id="PTHR43685:SF12">
    <property type="entry name" value="GLYCOSYL TRANSFERASE FAMILY 2"/>
    <property type="match status" value="1"/>
</dbReference>
<feature type="domain" description="Glycosyltransferase 2-like" evidence="1">
    <location>
        <begin position="49"/>
        <end position="168"/>
    </location>
</feature>
<dbReference type="Proteomes" id="UP000435649">
    <property type="component" value="Unassembled WGS sequence"/>
</dbReference>